<keyword evidence="8" id="KW-0902">Two-component regulatory system</keyword>
<evidence type="ECO:0000256" key="6">
    <source>
        <dbReference type="ARBA" id="ARBA00022777"/>
    </source>
</evidence>
<evidence type="ECO:0000259" key="10">
    <source>
        <dbReference type="PROSITE" id="PS50109"/>
    </source>
</evidence>
<comment type="caution">
    <text evidence="11">The sequence shown here is derived from an EMBL/GenBank/DDBJ whole genome shotgun (WGS) entry which is preliminary data.</text>
</comment>
<reference evidence="11 12" key="1">
    <citation type="submission" date="2017-02" db="EMBL/GenBank/DDBJ databases">
        <title>Pseudoalteromonas ulvae TC14 Genome.</title>
        <authorList>
            <person name="Molmeret M."/>
        </authorList>
    </citation>
    <scope>NUCLEOTIDE SEQUENCE [LARGE SCALE GENOMIC DNA]</scope>
    <source>
        <strain evidence="11">TC14</strain>
    </source>
</reference>
<dbReference type="InterPro" id="IPR003661">
    <property type="entry name" value="HisK_dim/P_dom"/>
</dbReference>
<dbReference type="Gene3D" id="1.10.287.130">
    <property type="match status" value="1"/>
</dbReference>
<dbReference type="CDD" id="cd00082">
    <property type="entry name" value="HisKA"/>
    <property type="match status" value="1"/>
</dbReference>
<evidence type="ECO:0000313" key="11">
    <source>
        <dbReference type="EMBL" id="OUL56216.1"/>
    </source>
</evidence>
<dbReference type="SMART" id="SM00387">
    <property type="entry name" value="HATPase_c"/>
    <property type="match status" value="1"/>
</dbReference>
<evidence type="ECO:0000256" key="7">
    <source>
        <dbReference type="ARBA" id="ARBA00022840"/>
    </source>
</evidence>
<dbReference type="Pfam" id="PF02518">
    <property type="entry name" value="HATPase_c"/>
    <property type="match status" value="1"/>
</dbReference>
<evidence type="ECO:0000256" key="9">
    <source>
        <dbReference type="SAM" id="Phobius"/>
    </source>
</evidence>
<dbReference type="PANTHER" id="PTHR43065">
    <property type="entry name" value="SENSOR HISTIDINE KINASE"/>
    <property type="match status" value="1"/>
</dbReference>
<dbReference type="RefSeq" id="WP_086745730.1">
    <property type="nucleotide sequence ID" value="NZ_MWPV01000007.1"/>
</dbReference>
<keyword evidence="12" id="KW-1185">Reference proteome</keyword>
<proteinExistence type="predicted"/>
<feature type="transmembrane region" description="Helical" evidence="9">
    <location>
        <begin position="7"/>
        <end position="28"/>
    </location>
</feature>
<sequence>MQQTHRVMFTLTLVSTQIFTLSLTTLFLLNFSPLFLVSFGLVLAYVLCFFSFKAYQFWSQPWQDLIAFSQTKLEGEKNITLKFKDINSSAQQLALAITELSESQTHTQRHAHIIWYDIFEHWQEPIAVFQQQQLMFANHAFKRHFPHTALIGDTLKKLGFNEQQGQLSHSAFSQKWHSSSVAFKQNHTAWWFYSASNIEHSLQQQHKQSQRDIVRIMSHEIRNSLTPIASLSDTLLTNGPFNPEQVSKVLERIKQRSESLLSFIAAYANLSTLPPAQQRWTNIAQLCHEQATTLGMSLQFQGEQHAALDPMLFEQLLLNIFKNSQQAHPSTQLKAHCYHDNHVQVLVIKDTGPGFANLDNALNPLFTTKAEGQGLGLSLCQDIIQLHGGDIHLSNDDIGAVVTLSWPL</sequence>
<dbReference type="EC" id="2.7.13.3" evidence="2"/>
<comment type="catalytic activity">
    <reaction evidence="1">
        <text>ATP + protein L-histidine = ADP + protein N-phospho-L-histidine.</text>
        <dbReference type="EC" id="2.7.13.3"/>
    </reaction>
</comment>
<dbReference type="SUPFAM" id="SSF55874">
    <property type="entry name" value="ATPase domain of HSP90 chaperone/DNA topoisomerase II/histidine kinase"/>
    <property type="match status" value="1"/>
</dbReference>
<evidence type="ECO:0000256" key="1">
    <source>
        <dbReference type="ARBA" id="ARBA00000085"/>
    </source>
</evidence>
<dbReference type="InterPro" id="IPR004358">
    <property type="entry name" value="Sig_transdc_His_kin-like_C"/>
</dbReference>
<evidence type="ECO:0000313" key="12">
    <source>
        <dbReference type="Proteomes" id="UP000194841"/>
    </source>
</evidence>
<keyword evidence="7" id="KW-0067">ATP-binding</keyword>
<keyword evidence="4" id="KW-0808">Transferase</keyword>
<dbReference type="GO" id="GO:0000155">
    <property type="term" value="F:phosphorelay sensor kinase activity"/>
    <property type="evidence" value="ECO:0007669"/>
    <property type="project" value="InterPro"/>
</dbReference>
<dbReference type="InterPro" id="IPR003594">
    <property type="entry name" value="HATPase_dom"/>
</dbReference>
<dbReference type="PROSITE" id="PS50109">
    <property type="entry name" value="HIS_KIN"/>
    <property type="match status" value="1"/>
</dbReference>
<organism evidence="11 12">
    <name type="scientific">Pseudoalteromonas ulvae</name>
    <dbReference type="NCBI Taxonomy" id="107327"/>
    <lineage>
        <taxon>Bacteria</taxon>
        <taxon>Pseudomonadati</taxon>
        <taxon>Pseudomonadota</taxon>
        <taxon>Gammaproteobacteria</taxon>
        <taxon>Alteromonadales</taxon>
        <taxon>Pseudoalteromonadaceae</taxon>
        <taxon>Pseudoalteromonas</taxon>
    </lineage>
</organism>
<keyword evidence="9" id="KW-0812">Transmembrane</keyword>
<name>A0A2C9ZZM9_PSEDV</name>
<keyword evidence="9" id="KW-0472">Membrane</keyword>
<dbReference type="AlphaFoldDB" id="A0A2C9ZZM9"/>
<dbReference type="PRINTS" id="PR00344">
    <property type="entry name" value="BCTRLSENSOR"/>
</dbReference>
<dbReference type="SUPFAM" id="SSF47384">
    <property type="entry name" value="Homodimeric domain of signal transducing histidine kinase"/>
    <property type="match status" value="1"/>
</dbReference>
<feature type="domain" description="Histidine kinase" evidence="10">
    <location>
        <begin position="216"/>
        <end position="408"/>
    </location>
</feature>
<dbReference type="EMBL" id="MWPV01000007">
    <property type="protein sequence ID" value="OUL56216.1"/>
    <property type="molecule type" value="Genomic_DNA"/>
</dbReference>
<dbReference type="SMART" id="SM00388">
    <property type="entry name" value="HisKA"/>
    <property type="match status" value="1"/>
</dbReference>
<evidence type="ECO:0000256" key="4">
    <source>
        <dbReference type="ARBA" id="ARBA00022679"/>
    </source>
</evidence>
<dbReference type="PANTHER" id="PTHR43065:SF46">
    <property type="entry name" value="C4-DICARBOXYLATE TRANSPORT SENSOR PROTEIN DCTB"/>
    <property type="match status" value="1"/>
</dbReference>
<evidence type="ECO:0000256" key="2">
    <source>
        <dbReference type="ARBA" id="ARBA00012438"/>
    </source>
</evidence>
<keyword evidence="5" id="KW-0547">Nucleotide-binding</keyword>
<keyword evidence="3" id="KW-0597">Phosphoprotein</keyword>
<evidence type="ECO:0000256" key="5">
    <source>
        <dbReference type="ARBA" id="ARBA00022741"/>
    </source>
</evidence>
<dbReference type="Gene3D" id="3.30.565.10">
    <property type="entry name" value="Histidine kinase-like ATPase, C-terminal domain"/>
    <property type="match status" value="1"/>
</dbReference>
<keyword evidence="9" id="KW-1133">Transmembrane helix</keyword>
<dbReference type="CDD" id="cd00075">
    <property type="entry name" value="HATPase"/>
    <property type="match status" value="1"/>
</dbReference>
<accession>A0A2C9ZZM9</accession>
<keyword evidence="6" id="KW-0418">Kinase</keyword>
<dbReference type="InterPro" id="IPR005467">
    <property type="entry name" value="His_kinase_dom"/>
</dbReference>
<feature type="transmembrane region" description="Helical" evidence="9">
    <location>
        <begin position="34"/>
        <end position="52"/>
    </location>
</feature>
<dbReference type="GO" id="GO:0005524">
    <property type="term" value="F:ATP binding"/>
    <property type="evidence" value="ECO:0007669"/>
    <property type="project" value="UniProtKB-KW"/>
</dbReference>
<evidence type="ECO:0000256" key="8">
    <source>
        <dbReference type="ARBA" id="ARBA00023012"/>
    </source>
</evidence>
<dbReference type="OrthoDB" id="1931120at2"/>
<dbReference type="InterPro" id="IPR036890">
    <property type="entry name" value="HATPase_C_sf"/>
</dbReference>
<evidence type="ECO:0000256" key="3">
    <source>
        <dbReference type="ARBA" id="ARBA00022553"/>
    </source>
</evidence>
<dbReference type="Pfam" id="PF00512">
    <property type="entry name" value="HisKA"/>
    <property type="match status" value="1"/>
</dbReference>
<dbReference type="Proteomes" id="UP000194841">
    <property type="component" value="Unassembled WGS sequence"/>
</dbReference>
<protein>
    <recommendedName>
        <fullName evidence="2">histidine kinase</fullName>
        <ecNumber evidence="2">2.7.13.3</ecNumber>
    </recommendedName>
</protein>
<dbReference type="InterPro" id="IPR036097">
    <property type="entry name" value="HisK_dim/P_sf"/>
</dbReference>
<gene>
    <name evidence="11" type="ORF">B1199_19080</name>
</gene>